<dbReference type="InterPro" id="IPR002937">
    <property type="entry name" value="Amino_oxidase"/>
</dbReference>
<dbReference type="EMBL" id="CAXITT010000126">
    <property type="protein sequence ID" value="CAL1532849.1"/>
    <property type="molecule type" value="Genomic_DNA"/>
</dbReference>
<feature type="domain" description="Amine oxidase" evidence="1">
    <location>
        <begin position="89"/>
        <end position="412"/>
    </location>
</feature>
<dbReference type="Pfam" id="PF01593">
    <property type="entry name" value="Amino_oxidase"/>
    <property type="match status" value="1"/>
</dbReference>
<protein>
    <recommendedName>
        <fullName evidence="1">Amine oxidase domain-containing protein</fullName>
    </recommendedName>
</protein>
<dbReference type="InterPro" id="IPR050281">
    <property type="entry name" value="Flavin_monoamine_oxidase"/>
</dbReference>
<comment type="caution">
    <text evidence="2">The sequence shown here is derived from an EMBL/GenBank/DDBJ whole genome shotgun (WGS) entry which is preliminary data.</text>
</comment>
<dbReference type="GO" id="GO:0016491">
    <property type="term" value="F:oxidoreductase activity"/>
    <property type="evidence" value="ECO:0007669"/>
    <property type="project" value="InterPro"/>
</dbReference>
<organism evidence="2 3">
    <name type="scientific">Lymnaea stagnalis</name>
    <name type="common">Great pond snail</name>
    <name type="synonym">Helix stagnalis</name>
    <dbReference type="NCBI Taxonomy" id="6523"/>
    <lineage>
        <taxon>Eukaryota</taxon>
        <taxon>Metazoa</taxon>
        <taxon>Spiralia</taxon>
        <taxon>Lophotrochozoa</taxon>
        <taxon>Mollusca</taxon>
        <taxon>Gastropoda</taxon>
        <taxon>Heterobranchia</taxon>
        <taxon>Euthyneura</taxon>
        <taxon>Panpulmonata</taxon>
        <taxon>Hygrophila</taxon>
        <taxon>Lymnaeoidea</taxon>
        <taxon>Lymnaeidae</taxon>
        <taxon>Lymnaea</taxon>
    </lineage>
</organism>
<sequence length="422" mass="47280">GLTRQGFNEKHGDSSQSRFYLRGQSLTPDQVASGDVPFKFNPEEKANQGRLFRYYLEKLTGYNGTEVTQDILMQLKVADGRYLHRIPVNEALDMVATPDGKEFLKAIDLFDFGEAPDASFLTMLENNLGPGNYVVYEIKEGMSAVPKGMIRAFLNASASHALSLNKRLVSITRNKAGDYLLTFQQTQTIDGVTKNTVKRDLSVCARKVIVAIPQFALSEVKWKPLRDDRVDEAINAVRPVVGCKVFMSFSEPWWLGNASAHPSYTTYSDMNFSKFFHWGRSNVSGAYVILASYADENKAKYLESLNAKGKVTSGSPNGVNRVTITLKNDLLDQLSKVYGIARKSVPEPLSAISQFWKGYPFGGSWSLWKYGYRYDDVISTVQRPSLTDDVFLVGADHSRGHHVGWSEGAYETVDRVLDLYFF</sequence>
<evidence type="ECO:0000259" key="1">
    <source>
        <dbReference type="Pfam" id="PF01593"/>
    </source>
</evidence>
<keyword evidence="3" id="KW-1185">Reference proteome</keyword>
<dbReference type="SUPFAM" id="SSF54373">
    <property type="entry name" value="FAD-linked reductases, C-terminal domain"/>
    <property type="match status" value="1"/>
</dbReference>
<dbReference type="SUPFAM" id="SSF51905">
    <property type="entry name" value="FAD/NAD(P)-binding domain"/>
    <property type="match status" value="1"/>
</dbReference>
<dbReference type="InterPro" id="IPR036188">
    <property type="entry name" value="FAD/NAD-bd_sf"/>
</dbReference>
<dbReference type="PANTHER" id="PTHR10742">
    <property type="entry name" value="FLAVIN MONOAMINE OXIDASE"/>
    <property type="match status" value="1"/>
</dbReference>
<dbReference type="PANTHER" id="PTHR10742:SF410">
    <property type="entry name" value="LYSINE-SPECIFIC HISTONE DEMETHYLASE 2"/>
    <property type="match status" value="1"/>
</dbReference>
<dbReference type="AlphaFoldDB" id="A0AAV2HHE5"/>
<gene>
    <name evidence="2" type="ORF">GSLYS_00006867001</name>
</gene>
<evidence type="ECO:0000313" key="3">
    <source>
        <dbReference type="Proteomes" id="UP001497497"/>
    </source>
</evidence>
<accession>A0AAV2HHE5</accession>
<name>A0AAV2HHE5_LYMST</name>
<dbReference type="Gene3D" id="3.50.50.60">
    <property type="entry name" value="FAD/NAD(P)-binding domain"/>
    <property type="match status" value="1"/>
</dbReference>
<feature type="non-terminal residue" evidence="2">
    <location>
        <position position="1"/>
    </location>
</feature>
<reference evidence="2 3" key="1">
    <citation type="submission" date="2024-04" db="EMBL/GenBank/DDBJ databases">
        <authorList>
            <consortium name="Genoscope - CEA"/>
            <person name="William W."/>
        </authorList>
    </citation>
    <scope>NUCLEOTIDE SEQUENCE [LARGE SCALE GENOMIC DNA]</scope>
</reference>
<evidence type="ECO:0000313" key="2">
    <source>
        <dbReference type="EMBL" id="CAL1532849.1"/>
    </source>
</evidence>
<dbReference type="Proteomes" id="UP001497497">
    <property type="component" value="Unassembled WGS sequence"/>
</dbReference>
<proteinExistence type="predicted"/>